<dbReference type="SUPFAM" id="SSF46919">
    <property type="entry name" value="N-terminal Zn binding domain of HIV integrase"/>
    <property type="match status" value="1"/>
</dbReference>
<name>A0A7K8Q4L4_COCCO</name>
<evidence type="ECO:0000256" key="9">
    <source>
        <dbReference type="ARBA" id="ARBA00023268"/>
    </source>
</evidence>
<reference evidence="12 13" key="1">
    <citation type="submission" date="2019-09" db="EMBL/GenBank/DDBJ databases">
        <title>Bird 10,000 Genomes (B10K) Project - Family phase.</title>
        <authorList>
            <person name="Zhang G."/>
        </authorList>
    </citation>
    <scope>NUCLEOTIDE SEQUENCE [LARGE SCALE GENOMIC DNA]</scope>
    <source>
        <strain evidence="12">B10K-CU-031-03</strain>
        <tissue evidence="12">Muscle</tissue>
    </source>
</reference>
<dbReference type="PROSITE" id="PS50876">
    <property type="entry name" value="ZF_INTEGRASE"/>
    <property type="match status" value="1"/>
</dbReference>
<keyword evidence="7" id="KW-0862">Zinc</keyword>
<evidence type="ECO:0000256" key="3">
    <source>
        <dbReference type="ARBA" id="ARBA00022722"/>
    </source>
</evidence>
<evidence type="ECO:0000256" key="2">
    <source>
        <dbReference type="ARBA" id="ARBA00022695"/>
    </source>
</evidence>
<keyword evidence="2" id="KW-0548">Nucleotidyltransferase</keyword>
<evidence type="ECO:0000256" key="1">
    <source>
        <dbReference type="ARBA" id="ARBA00022679"/>
    </source>
</evidence>
<comment type="caution">
    <text evidence="12">The sequence shown here is derived from an EMBL/GenBank/DDBJ whole genome shotgun (WGS) entry which is preliminary data.</text>
</comment>
<evidence type="ECO:0000256" key="6">
    <source>
        <dbReference type="ARBA" id="ARBA00022801"/>
    </source>
</evidence>
<keyword evidence="10" id="KW-0863">Zinc-finger</keyword>
<dbReference type="GO" id="GO:0003964">
    <property type="term" value="F:RNA-directed DNA polymerase activity"/>
    <property type="evidence" value="ECO:0007669"/>
    <property type="project" value="UniProtKB-KW"/>
</dbReference>
<evidence type="ECO:0000313" key="12">
    <source>
        <dbReference type="EMBL" id="NXE85906.1"/>
    </source>
</evidence>
<dbReference type="PANTHER" id="PTHR41694">
    <property type="entry name" value="ENDOGENOUS RETROVIRUS GROUP K MEMBER POL PROTEIN"/>
    <property type="match status" value="1"/>
</dbReference>
<keyword evidence="8" id="KW-0695">RNA-directed DNA polymerase</keyword>
<evidence type="ECO:0000256" key="5">
    <source>
        <dbReference type="ARBA" id="ARBA00022759"/>
    </source>
</evidence>
<dbReference type="PANTHER" id="PTHR41694:SF4">
    <property type="entry name" value="ENDOGENOUS RETROVIRUS GROUP K MEMBER 10 POL PROTEIN-RELATED"/>
    <property type="match status" value="1"/>
</dbReference>
<dbReference type="AlphaFoldDB" id="A0A7K8Q4L4"/>
<dbReference type="Gene3D" id="3.30.420.10">
    <property type="entry name" value="Ribonuclease H-like superfamily/Ribonuclease H"/>
    <property type="match status" value="1"/>
</dbReference>
<dbReference type="EMBL" id="VWPP01002115">
    <property type="protein sequence ID" value="NXE85906.1"/>
    <property type="molecule type" value="Genomic_DNA"/>
</dbReference>
<evidence type="ECO:0000256" key="8">
    <source>
        <dbReference type="ARBA" id="ARBA00022918"/>
    </source>
</evidence>
<keyword evidence="5" id="KW-0255">Endonuclease</keyword>
<evidence type="ECO:0000256" key="4">
    <source>
        <dbReference type="ARBA" id="ARBA00022723"/>
    </source>
</evidence>
<keyword evidence="4" id="KW-0479">Metal-binding</keyword>
<evidence type="ECO:0000313" key="13">
    <source>
        <dbReference type="Proteomes" id="UP000525205"/>
    </source>
</evidence>
<keyword evidence="13" id="KW-1185">Reference proteome</keyword>
<dbReference type="InterPro" id="IPR003308">
    <property type="entry name" value="Integrase_Zn-bd_dom_N"/>
</dbReference>
<feature type="non-terminal residue" evidence="12">
    <location>
        <position position="1"/>
    </location>
</feature>
<keyword evidence="6" id="KW-0378">Hydrolase</keyword>
<dbReference type="InterPro" id="IPR012337">
    <property type="entry name" value="RNaseH-like_sf"/>
</dbReference>
<accession>A0A7K8Q4L4</accession>
<feature type="domain" description="Integrase-type" evidence="11">
    <location>
        <begin position="21"/>
        <end position="62"/>
    </location>
</feature>
<keyword evidence="9" id="KW-0511">Multifunctional enzyme</keyword>
<dbReference type="GO" id="GO:0008270">
    <property type="term" value="F:zinc ion binding"/>
    <property type="evidence" value="ECO:0007669"/>
    <property type="project" value="UniProtKB-KW"/>
</dbReference>
<dbReference type="Gene3D" id="1.10.10.200">
    <property type="match status" value="1"/>
</dbReference>
<evidence type="ECO:0000259" key="11">
    <source>
        <dbReference type="PROSITE" id="PS50876"/>
    </source>
</evidence>
<proteinExistence type="predicted"/>
<evidence type="ECO:0000256" key="7">
    <source>
        <dbReference type="ARBA" id="ARBA00022833"/>
    </source>
</evidence>
<gene>
    <name evidence="12" type="primary">Ervk25_3</name>
    <name evidence="12" type="ORF">COCCOC_R15685</name>
</gene>
<dbReference type="Pfam" id="PF02022">
    <property type="entry name" value="Integrase_Zn"/>
    <property type="match status" value="1"/>
</dbReference>
<evidence type="ECO:0000256" key="10">
    <source>
        <dbReference type="PROSITE-ProRule" id="PRU00450"/>
    </source>
</evidence>
<keyword evidence="1" id="KW-0808">Transferase</keyword>
<feature type="non-terminal residue" evidence="12">
    <location>
        <position position="115"/>
    </location>
</feature>
<organism evidence="12 13">
    <name type="scientific">Cochlearius cochlearius</name>
    <name type="common">Boat-billed heron</name>
    <dbReference type="NCBI Taxonomy" id="110676"/>
    <lineage>
        <taxon>Eukaryota</taxon>
        <taxon>Metazoa</taxon>
        <taxon>Chordata</taxon>
        <taxon>Craniata</taxon>
        <taxon>Vertebrata</taxon>
        <taxon>Euteleostomi</taxon>
        <taxon>Archelosauria</taxon>
        <taxon>Archosauria</taxon>
        <taxon>Dinosauria</taxon>
        <taxon>Saurischia</taxon>
        <taxon>Theropoda</taxon>
        <taxon>Coelurosauria</taxon>
        <taxon>Aves</taxon>
        <taxon>Neognathae</taxon>
        <taxon>Neoaves</taxon>
        <taxon>Aequornithes</taxon>
        <taxon>Pelecaniformes</taxon>
        <taxon>Ardeidae</taxon>
        <taxon>Cochlearius</taxon>
    </lineage>
</organism>
<dbReference type="SUPFAM" id="SSF53098">
    <property type="entry name" value="Ribonuclease H-like"/>
    <property type="match status" value="1"/>
</dbReference>
<dbReference type="InterPro" id="IPR017856">
    <property type="entry name" value="Integrase-like_N"/>
</dbReference>
<sequence>FLAQGNAHIDALISASTSVLSDFQKAQESHQFLHQPAIALQKEFNISKQMASNIIAACPDCANVPALQIHGANPRGLTPREIFQTDVTIVPSFGKFKHVHVTVDTMSKLTWATPL</sequence>
<keyword evidence="3" id="KW-0540">Nuclease</keyword>
<dbReference type="GO" id="GO:0004519">
    <property type="term" value="F:endonuclease activity"/>
    <property type="evidence" value="ECO:0007669"/>
    <property type="project" value="UniProtKB-KW"/>
</dbReference>
<protein>
    <submittedName>
        <fullName evidence="12">POK25 protein</fullName>
    </submittedName>
</protein>
<dbReference type="GO" id="GO:0016787">
    <property type="term" value="F:hydrolase activity"/>
    <property type="evidence" value="ECO:0007669"/>
    <property type="project" value="UniProtKB-KW"/>
</dbReference>
<dbReference type="GO" id="GO:0035613">
    <property type="term" value="F:RNA stem-loop binding"/>
    <property type="evidence" value="ECO:0007669"/>
    <property type="project" value="TreeGrafter"/>
</dbReference>
<dbReference type="Proteomes" id="UP000525205">
    <property type="component" value="Unassembled WGS sequence"/>
</dbReference>
<dbReference type="InterPro" id="IPR036397">
    <property type="entry name" value="RNaseH_sf"/>
</dbReference>